<dbReference type="Proteomes" id="UP000253772">
    <property type="component" value="Chromosome c2"/>
</dbReference>
<comment type="similarity">
    <text evidence="2">Belongs to the major facilitator superfamily. Metabolite:H+ Symporter (MHS) family (TC 2.A.1.6) family.</text>
</comment>
<dbReference type="GO" id="GO:0005886">
    <property type="term" value="C:plasma membrane"/>
    <property type="evidence" value="ECO:0007669"/>
    <property type="project" value="UniProtKB-SubCell"/>
</dbReference>
<keyword evidence="6" id="KW-0769">Symport</keyword>
<name>A0A482IZL4_9BURK</name>
<dbReference type="Pfam" id="PF07690">
    <property type="entry name" value="MFS_1"/>
    <property type="match status" value="1"/>
</dbReference>
<dbReference type="RefSeq" id="WP_017510918.1">
    <property type="nucleotide sequence ID" value="NZ_CP037901.1"/>
</dbReference>
<dbReference type="InterPro" id="IPR005829">
    <property type="entry name" value="Sugar_transporter_CS"/>
</dbReference>
<feature type="transmembrane region" description="Helical" evidence="9">
    <location>
        <begin position="281"/>
        <end position="303"/>
    </location>
</feature>
<evidence type="ECO:0000256" key="6">
    <source>
        <dbReference type="ARBA" id="ARBA00022847"/>
    </source>
</evidence>
<keyword evidence="5 9" id="KW-0812">Transmembrane</keyword>
<accession>A0A482IZL4</accession>
<evidence type="ECO:0000256" key="4">
    <source>
        <dbReference type="ARBA" id="ARBA00022475"/>
    </source>
</evidence>
<feature type="transmembrane region" description="Helical" evidence="9">
    <location>
        <begin position="200"/>
        <end position="219"/>
    </location>
</feature>
<feature type="transmembrane region" description="Helical" evidence="9">
    <location>
        <begin position="247"/>
        <end position="269"/>
    </location>
</feature>
<dbReference type="PROSITE" id="PS50850">
    <property type="entry name" value="MFS"/>
    <property type="match status" value="1"/>
</dbReference>
<dbReference type="InterPro" id="IPR020846">
    <property type="entry name" value="MFS_dom"/>
</dbReference>
<gene>
    <name evidence="11" type="ORF">DDF84_027420</name>
</gene>
<feature type="transmembrane region" description="Helical" evidence="9">
    <location>
        <begin position="137"/>
        <end position="155"/>
    </location>
</feature>
<feature type="transmembrane region" description="Helical" evidence="9">
    <location>
        <begin position="315"/>
        <end position="333"/>
    </location>
</feature>
<feature type="transmembrane region" description="Helical" evidence="9">
    <location>
        <begin position="379"/>
        <end position="401"/>
    </location>
</feature>
<dbReference type="InterPro" id="IPR011701">
    <property type="entry name" value="MFS"/>
</dbReference>
<dbReference type="GO" id="GO:0015293">
    <property type="term" value="F:symporter activity"/>
    <property type="evidence" value="ECO:0007669"/>
    <property type="project" value="UniProtKB-KW"/>
</dbReference>
<evidence type="ECO:0000256" key="1">
    <source>
        <dbReference type="ARBA" id="ARBA00004651"/>
    </source>
</evidence>
<comment type="subcellular location">
    <subcellularLocation>
        <location evidence="1">Cell membrane</location>
        <topology evidence="1">Multi-pass membrane protein</topology>
    </subcellularLocation>
</comment>
<dbReference type="Gene3D" id="1.20.1250.20">
    <property type="entry name" value="MFS general substrate transporter like domains"/>
    <property type="match status" value="2"/>
</dbReference>
<protein>
    <submittedName>
        <fullName evidence="11">MFS transporter</fullName>
    </submittedName>
</protein>
<reference evidence="11 12" key="1">
    <citation type="submission" date="2019-03" db="EMBL/GenBank/DDBJ databases">
        <title>Comparative insights into the high quality Complete genome sequence of highly metal resistant Cupriavidus metallidurans strain BS1 isolated from a gold-copper mine.</title>
        <authorList>
            <person name="Mazhar H.S."/>
            <person name="Rensing C."/>
        </authorList>
    </citation>
    <scope>NUCLEOTIDE SEQUENCE [LARGE SCALE GENOMIC DNA]</scope>
    <source>
        <strain evidence="11 12">BS1</strain>
    </source>
</reference>
<dbReference type="PROSITE" id="PS00217">
    <property type="entry name" value="SUGAR_TRANSPORT_2"/>
    <property type="match status" value="1"/>
</dbReference>
<evidence type="ECO:0000256" key="3">
    <source>
        <dbReference type="ARBA" id="ARBA00022448"/>
    </source>
</evidence>
<dbReference type="OrthoDB" id="3690818at2"/>
<evidence type="ECO:0000256" key="7">
    <source>
        <dbReference type="ARBA" id="ARBA00022989"/>
    </source>
</evidence>
<dbReference type="InterPro" id="IPR036259">
    <property type="entry name" value="MFS_trans_sf"/>
</dbReference>
<keyword evidence="8 9" id="KW-0472">Membrane</keyword>
<dbReference type="SUPFAM" id="SSF103473">
    <property type="entry name" value="MFS general substrate transporter"/>
    <property type="match status" value="1"/>
</dbReference>
<dbReference type="AlphaFoldDB" id="A0A482IZL4"/>
<feature type="domain" description="Major facilitator superfamily (MFS) profile" evidence="10">
    <location>
        <begin position="28"/>
        <end position="434"/>
    </location>
</feature>
<sequence length="434" mass="45102">MNEATVSLGSDAAASVVAPASRTQGRRAVIAAAIGNGLEIYDFTVYSFFAATIGRLFFPASSPLASLLLSFATFGAGFVMRPLGAVLIGNMADRRGRKAALTLTIGLMTAGTALLAFTPSYASIGVTATALVVVGRLLQGLSAGGEVGAASALLMESTGKQRRCFAVSWQGASQGAAALLGALTGAAVSALLSPEALQSWGWRVPFMLGLLIAPVGIYIRRHLEETQTENTAHAGLMTVVREHRRTLILGVLLMTSSTSSMYIMVFYMPTYLVNTVHMPPVTAFLGACVAGLTMLVMSPLFGLLADRLPRRKPLLIANSVVAISVMVPNFALLSSGPGLPLTLACIALSVTLSSVGGGAGSALMMESLPRHHRATGMSIMYSVGVTVFGGFAPLVVTWLIATTGSRMAPVGYMLCASLISFTALLLFPSHPGRD</sequence>
<feature type="transmembrane region" description="Helical" evidence="9">
    <location>
        <begin position="176"/>
        <end position="194"/>
    </location>
</feature>
<dbReference type="InterPro" id="IPR051084">
    <property type="entry name" value="H+-coupled_symporters"/>
</dbReference>
<keyword evidence="7 9" id="KW-1133">Transmembrane helix</keyword>
<dbReference type="FunFam" id="1.20.1250.20:FF:000001">
    <property type="entry name" value="Dicarboxylate MFS transporter"/>
    <property type="match status" value="1"/>
</dbReference>
<keyword evidence="3" id="KW-0813">Transport</keyword>
<feature type="transmembrane region" description="Helical" evidence="9">
    <location>
        <begin position="100"/>
        <end position="117"/>
    </location>
</feature>
<feature type="transmembrane region" description="Helical" evidence="9">
    <location>
        <begin position="339"/>
        <end position="359"/>
    </location>
</feature>
<feature type="transmembrane region" description="Helical" evidence="9">
    <location>
        <begin position="64"/>
        <end position="88"/>
    </location>
</feature>
<dbReference type="PANTHER" id="PTHR43528">
    <property type="entry name" value="ALPHA-KETOGLUTARATE PERMEASE"/>
    <property type="match status" value="1"/>
</dbReference>
<evidence type="ECO:0000256" key="5">
    <source>
        <dbReference type="ARBA" id="ARBA00022692"/>
    </source>
</evidence>
<evidence type="ECO:0000313" key="12">
    <source>
        <dbReference type="Proteomes" id="UP000253772"/>
    </source>
</evidence>
<evidence type="ECO:0000256" key="2">
    <source>
        <dbReference type="ARBA" id="ARBA00008240"/>
    </source>
</evidence>
<dbReference type="EMBL" id="CP037901">
    <property type="protein sequence ID" value="QBP13362.1"/>
    <property type="molecule type" value="Genomic_DNA"/>
</dbReference>
<feature type="transmembrane region" description="Helical" evidence="9">
    <location>
        <begin position="407"/>
        <end position="427"/>
    </location>
</feature>
<dbReference type="PANTHER" id="PTHR43528:SF3">
    <property type="entry name" value="CITRATE-PROTON SYMPORTER"/>
    <property type="match status" value="1"/>
</dbReference>
<organism evidence="11 12">
    <name type="scientific">Cupriavidus metallidurans</name>
    <dbReference type="NCBI Taxonomy" id="119219"/>
    <lineage>
        <taxon>Bacteria</taxon>
        <taxon>Pseudomonadati</taxon>
        <taxon>Pseudomonadota</taxon>
        <taxon>Betaproteobacteria</taxon>
        <taxon>Burkholderiales</taxon>
        <taxon>Burkholderiaceae</taxon>
        <taxon>Cupriavidus</taxon>
    </lineage>
</organism>
<keyword evidence="4" id="KW-1003">Cell membrane</keyword>
<evidence type="ECO:0000256" key="8">
    <source>
        <dbReference type="ARBA" id="ARBA00023136"/>
    </source>
</evidence>
<proteinExistence type="inferred from homology"/>
<evidence type="ECO:0000313" key="11">
    <source>
        <dbReference type="EMBL" id="QBP13362.1"/>
    </source>
</evidence>
<evidence type="ECO:0000259" key="10">
    <source>
        <dbReference type="PROSITE" id="PS50850"/>
    </source>
</evidence>
<evidence type="ECO:0000256" key="9">
    <source>
        <dbReference type="SAM" id="Phobius"/>
    </source>
</evidence>